<evidence type="ECO:0000259" key="1">
    <source>
        <dbReference type="Pfam" id="PF17667"/>
    </source>
</evidence>
<name>A0A9W8K5D5_9AGAR</name>
<accession>A0A9W8K5D5</accession>
<dbReference type="InterPro" id="IPR040976">
    <property type="entry name" value="Pkinase_fungal"/>
</dbReference>
<dbReference type="Gene3D" id="1.10.510.10">
    <property type="entry name" value="Transferase(Phosphotransferase) domain 1"/>
    <property type="match status" value="1"/>
</dbReference>
<organism evidence="2 3">
    <name type="scientific">Agrocybe chaxingu</name>
    <dbReference type="NCBI Taxonomy" id="84603"/>
    <lineage>
        <taxon>Eukaryota</taxon>
        <taxon>Fungi</taxon>
        <taxon>Dikarya</taxon>
        <taxon>Basidiomycota</taxon>
        <taxon>Agaricomycotina</taxon>
        <taxon>Agaricomycetes</taxon>
        <taxon>Agaricomycetidae</taxon>
        <taxon>Agaricales</taxon>
        <taxon>Agaricineae</taxon>
        <taxon>Strophariaceae</taxon>
        <taxon>Agrocybe</taxon>
    </lineage>
</organism>
<feature type="domain" description="Fungal-type protein kinase" evidence="1">
    <location>
        <begin position="419"/>
        <end position="577"/>
    </location>
</feature>
<proteinExistence type="predicted"/>
<evidence type="ECO:0000313" key="2">
    <source>
        <dbReference type="EMBL" id="KAJ3506244.1"/>
    </source>
</evidence>
<dbReference type="InterPro" id="IPR011009">
    <property type="entry name" value="Kinase-like_dom_sf"/>
</dbReference>
<dbReference type="Pfam" id="PF17667">
    <property type="entry name" value="Pkinase_fungal"/>
    <property type="match status" value="1"/>
</dbReference>
<dbReference type="Proteomes" id="UP001148786">
    <property type="component" value="Unassembled WGS sequence"/>
</dbReference>
<protein>
    <recommendedName>
        <fullName evidence="1">Fungal-type protein kinase domain-containing protein</fullName>
    </recommendedName>
</protein>
<dbReference type="AlphaFoldDB" id="A0A9W8K5D5"/>
<dbReference type="EMBL" id="JANKHO010000789">
    <property type="protein sequence ID" value="KAJ3506244.1"/>
    <property type="molecule type" value="Genomic_DNA"/>
</dbReference>
<comment type="caution">
    <text evidence="2">The sequence shown here is derived from an EMBL/GenBank/DDBJ whole genome shotgun (WGS) entry which is preliminary data.</text>
</comment>
<dbReference type="SUPFAM" id="SSF56112">
    <property type="entry name" value="Protein kinase-like (PK-like)"/>
    <property type="match status" value="1"/>
</dbReference>
<keyword evidence="3" id="KW-1185">Reference proteome</keyword>
<reference evidence="2" key="1">
    <citation type="submission" date="2022-07" db="EMBL/GenBank/DDBJ databases">
        <title>Genome Sequence of Agrocybe chaxingu.</title>
        <authorList>
            <person name="Buettner E."/>
        </authorList>
    </citation>
    <scope>NUCLEOTIDE SEQUENCE</scope>
    <source>
        <strain evidence="2">MP-N11</strain>
    </source>
</reference>
<evidence type="ECO:0000313" key="3">
    <source>
        <dbReference type="Proteomes" id="UP001148786"/>
    </source>
</evidence>
<dbReference type="PANTHER" id="PTHR38248:SF2">
    <property type="entry name" value="FUNK1 11"/>
    <property type="match status" value="1"/>
</dbReference>
<sequence>METLRIQVYAPEPPDDTQAKSLYYSWKSKEPGKFSIRTQGFDSEQVYMSSPEAKRLMPMSHEVSTYIQGLGVIPTPTEAAVLENLRAIRQGEVQEMQSKRDAILLSIKAMCQDLLVTEVPLQEKLKELAVVSSILAPIRRLPLELLTNIFRLTTAEPQRPYRNNYPSMVLCRVCSLWRNIAIKDPLLWTWIRFTYPVYNEFIQSEEYCNSDEEELTPSRDESEVIEEYQQSLHAIGPAGGEFSLVPEGNALKDTVLQDMPYVTRLTTLSLIRVSVENVDLYSLLHIVTQLEVLNILRGAIQTSNDPARSMTETWLEDSAGLISFLTVDKNRQKEDTVLPPLPHLQTVVLYHGINTLGDRAADVAYAQLAHSRYEWMLQHFGRHDLHSTEEVMFDKSPFRIAVYKPEELGLPLSKLNLKEDLKPAMKEIQERDLHALSMVTDLYHKPHEAADVEEFKRIFLDCLECHYHTYTTGRVLHRDISENNLMFADPKEVAAPTGVTDWPSSRWGILNDFDLGSEVDEDGNVQSSNANHRTGTLPYMAIDLVRPPLKPSPRIEYVPPAHYYRHDLESFFYILIFASTRYTFEKGKCLPVPACLRTWQDDATASDSKNAFFGYRGAEAVKVAVLDHFLPLWDEWIAPLYIMFKTAFNTIPEPGFPAFKTYDMVTLNNRITFEAFMATIKVIPRNSAGGRTK</sequence>
<dbReference type="OrthoDB" id="5569250at2759"/>
<gene>
    <name evidence="2" type="ORF">NLJ89_g6980</name>
</gene>
<dbReference type="PANTHER" id="PTHR38248">
    <property type="entry name" value="FUNK1 6"/>
    <property type="match status" value="1"/>
</dbReference>